<dbReference type="Proteomes" id="UP000017700">
    <property type="component" value="Chromosome"/>
</dbReference>
<evidence type="ECO:0000313" key="4">
    <source>
        <dbReference type="Proteomes" id="UP000017700"/>
    </source>
</evidence>
<sequence length="425" mass="48130">MDKEKDLLKSKRNALLFLLTAAALFITTLFLQPDVWILGLKAIAEAAMVGALADWFAVVALFRRVPLPFIGRHTAIIPRNKDRIADNLAVFVREKFLDPASLTELIRQHNPAQVIADWLSPKNAKRLSRYLLHMMGAFLNITDDVRIQSFIRQAVSALLDKLDLSKTMSAMLENMTKDGRHQELLDAAVLQLMKLLKQPATRDVISRQIVIWLRKEHPVKSRVLPTEWLGENGAEMVSNAVTAVLDDIGEDRDHAFRKSFDRAVEKFIVRLKSDTATASKAEEIKHYLMSDPTLNNYIAQLWTDLRDWLKQDMTGGNSLLRERLNESALWLGKTLSQDEALRASLNHHLEQAANKMAPDFAEFLTLHISNTVKGWDAKEMSHQVELNIGKDLQFIRINGTIVGATIGLGLYLLSQIPRVIHLYFS</sequence>
<dbReference type="InterPro" id="IPR007383">
    <property type="entry name" value="DUF445"/>
</dbReference>
<evidence type="ECO:0000313" key="3">
    <source>
        <dbReference type="EMBL" id="AUH04203.1"/>
    </source>
</evidence>
<dbReference type="OrthoDB" id="9769590at2"/>
<dbReference type="Proteomes" id="UP000233778">
    <property type="component" value="Chromosome"/>
</dbReference>
<proteinExistence type="predicted"/>
<dbReference type="PANTHER" id="PTHR38442">
    <property type="entry name" value="INNER MEMBRANE PROTEIN-RELATED"/>
    <property type="match status" value="1"/>
</dbReference>
<keyword evidence="1" id="KW-0472">Membrane</keyword>
<keyword evidence="1" id="KW-1133">Transmembrane helix</keyword>
<feature type="transmembrane region" description="Helical" evidence="1">
    <location>
        <begin position="43"/>
        <end position="62"/>
    </location>
</feature>
<protein>
    <submittedName>
        <fullName evidence="3">DUF445 domain-containing protein</fullName>
    </submittedName>
</protein>
<dbReference type="EMBL" id="CP025085">
    <property type="protein sequence ID" value="AUG99883.1"/>
    <property type="molecule type" value="Genomic_DNA"/>
</dbReference>
<dbReference type="STRING" id="104623.Ser39006_03708"/>
<dbReference type="KEGG" id="serq:CWC46_08730"/>
<dbReference type="KEGG" id="sera:Ser39006_008735"/>
<dbReference type="RefSeq" id="WP_021016969.1">
    <property type="nucleotide sequence ID" value="NZ_CP025084.1"/>
</dbReference>
<evidence type="ECO:0000313" key="2">
    <source>
        <dbReference type="EMBL" id="AUG99883.1"/>
    </source>
</evidence>
<keyword evidence="1" id="KW-0812">Transmembrane</keyword>
<feature type="transmembrane region" description="Helical" evidence="1">
    <location>
        <begin position="12"/>
        <end position="31"/>
    </location>
</feature>
<name>A0A2I5TI09_SERS3</name>
<accession>A0A2I5TI09</accession>
<reference evidence="3" key="4">
    <citation type="submission" date="2017-11" db="EMBL/GenBank/DDBJ databases">
        <title>Complete genome sequence of Serratia sp. ATCC 39006.</title>
        <authorList>
            <person name="Hampton H.G."/>
            <person name="Jackson S.A."/>
            <person name="Jauregui R."/>
            <person name="Poulter G.T.M."/>
            <person name="Salmond G.P.C."/>
            <person name="Fineran P.C."/>
        </authorList>
    </citation>
    <scope>NUCLEOTIDE SEQUENCE</scope>
    <source>
        <strain evidence="3">ATCC 39006</strain>
    </source>
</reference>
<dbReference type="AlphaFoldDB" id="A0A2I5TI09"/>
<dbReference type="EMBL" id="CP025084">
    <property type="protein sequence ID" value="AUH04203.1"/>
    <property type="molecule type" value="Genomic_DNA"/>
</dbReference>
<gene>
    <name evidence="2" type="ORF">CWC46_08730</name>
    <name evidence="3" type="ORF">Ser39006_008735</name>
</gene>
<dbReference type="Pfam" id="PF04286">
    <property type="entry name" value="DUF445"/>
    <property type="match status" value="1"/>
</dbReference>
<dbReference type="GO" id="GO:0005886">
    <property type="term" value="C:plasma membrane"/>
    <property type="evidence" value="ECO:0007669"/>
    <property type="project" value="TreeGrafter"/>
</dbReference>
<reference evidence="3 4" key="1">
    <citation type="journal article" date="2013" name="Genome Announc.">
        <title>Draft genome sequence of Serratia sp. strain ATCC 39006, a model bacterium for analysis of the biosynthesis and regulation of prodigiosin, a carbapenem, and gas vesicles.</title>
        <authorList>
            <person name="Fineran P.C."/>
            <person name="Iglesias Cans M.C."/>
            <person name="Ramsay J.P."/>
            <person name="Wilf N.M."/>
            <person name="Cossyleon D."/>
            <person name="McNeil M.B."/>
            <person name="Williamson N.R."/>
            <person name="Monson R.E."/>
            <person name="Becher S.A."/>
            <person name="Stanton J.A."/>
            <person name="Brugger K."/>
            <person name="Brown S.D."/>
            <person name="Salmond G.P."/>
        </authorList>
    </citation>
    <scope>NUCLEOTIDE SEQUENCE [LARGE SCALE GENOMIC DNA]</scope>
    <source>
        <strain evidence="3">ATCC 39006</strain>
        <strain evidence="4">ATCC 39006 / SC 11482</strain>
    </source>
</reference>
<organism evidence="3 4">
    <name type="scientific">Serratia sp. (strain ATCC 39006)</name>
    <name type="common">Prodigiosinella confusarubida</name>
    <dbReference type="NCBI Taxonomy" id="104623"/>
    <lineage>
        <taxon>Bacteria</taxon>
        <taxon>Pseudomonadati</taxon>
        <taxon>Pseudomonadota</taxon>
        <taxon>Gammaproteobacteria</taxon>
        <taxon>Enterobacterales</taxon>
        <taxon>Pectobacteriaceae</taxon>
        <taxon>Prodigiosinella</taxon>
    </lineage>
</organism>
<evidence type="ECO:0000313" key="5">
    <source>
        <dbReference type="Proteomes" id="UP000233778"/>
    </source>
</evidence>
<dbReference type="PANTHER" id="PTHR38442:SF1">
    <property type="entry name" value="INNER MEMBRANE PROTEIN"/>
    <property type="match status" value="1"/>
</dbReference>
<reference evidence="2 5" key="3">
    <citation type="submission" date="2017-11" db="EMBL/GenBank/DDBJ databases">
        <title>Complete genome sequence of Serratia sp. ATCC 39006 LacA.</title>
        <authorList>
            <person name="Hampton H.G."/>
            <person name="Jackson S.A."/>
            <person name="Jauregui R."/>
            <person name="Poulter G.T.M."/>
            <person name="Salmond G.P.C."/>
            <person name="Fineran P.C."/>
        </authorList>
    </citation>
    <scope>NUCLEOTIDE SEQUENCE [LARGE SCALE GENOMIC DNA]</scope>
    <source>
        <strain evidence="2 5">ATCC 39006</strain>
    </source>
</reference>
<reference evidence="3" key="2">
    <citation type="submission" date="2013-09" db="EMBL/GenBank/DDBJ databases">
        <authorList>
            <person name="Wang G."/>
            <person name="Yang Y."/>
            <person name="Su Y."/>
        </authorList>
    </citation>
    <scope>NUCLEOTIDE SEQUENCE</scope>
    <source>
        <strain evidence="3">ATCC 39006</strain>
    </source>
</reference>
<evidence type="ECO:0000256" key="1">
    <source>
        <dbReference type="SAM" id="Phobius"/>
    </source>
</evidence>
<keyword evidence="4" id="KW-1185">Reference proteome</keyword>